<comment type="caution">
    <text evidence="1">The sequence shown here is derived from an EMBL/GenBank/DDBJ whole genome shotgun (WGS) entry which is preliminary data.</text>
</comment>
<reference evidence="1 2" key="1">
    <citation type="journal article" date="2021" name="Sci. Rep.">
        <title>The genome of the diatom Chaetoceros tenuissimus carries an ancient integrated fragment of an extant virus.</title>
        <authorList>
            <person name="Hongo Y."/>
            <person name="Kimura K."/>
            <person name="Takaki Y."/>
            <person name="Yoshida Y."/>
            <person name="Baba S."/>
            <person name="Kobayashi G."/>
            <person name="Nagasaki K."/>
            <person name="Hano T."/>
            <person name="Tomaru Y."/>
        </authorList>
    </citation>
    <scope>NUCLEOTIDE SEQUENCE [LARGE SCALE GENOMIC DNA]</scope>
    <source>
        <strain evidence="1 2">NIES-3715</strain>
    </source>
</reference>
<proteinExistence type="predicted"/>
<dbReference type="PANTHER" id="PTHR45661">
    <property type="entry name" value="SURFACE ANTIGEN"/>
    <property type="match status" value="1"/>
</dbReference>
<name>A0AAD3CS25_9STRA</name>
<dbReference type="InterPro" id="IPR032675">
    <property type="entry name" value="LRR_dom_sf"/>
</dbReference>
<gene>
    <name evidence="1" type="ORF">CTEN210_06642</name>
</gene>
<accession>A0AAD3CS25</accession>
<keyword evidence="2" id="KW-1185">Reference proteome</keyword>
<dbReference type="Proteomes" id="UP001054902">
    <property type="component" value="Unassembled WGS sequence"/>
</dbReference>
<dbReference type="EMBL" id="BLLK01000038">
    <property type="protein sequence ID" value="GFH50166.1"/>
    <property type="molecule type" value="Genomic_DNA"/>
</dbReference>
<dbReference type="AlphaFoldDB" id="A0AAD3CS25"/>
<dbReference type="PANTHER" id="PTHR45661:SF3">
    <property type="entry name" value="IG-LIKE DOMAIN-CONTAINING PROTEIN"/>
    <property type="match status" value="1"/>
</dbReference>
<dbReference type="SUPFAM" id="SSF52058">
    <property type="entry name" value="L domain-like"/>
    <property type="match status" value="1"/>
</dbReference>
<dbReference type="Pfam" id="PF13306">
    <property type="entry name" value="LRR_5"/>
    <property type="match status" value="1"/>
</dbReference>
<evidence type="ECO:0000313" key="1">
    <source>
        <dbReference type="EMBL" id="GFH50166.1"/>
    </source>
</evidence>
<evidence type="ECO:0008006" key="3">
    <source>
        <dbReference type="Google" id="ProtNLM"/>
    </source>
</evidence>
<dbReference type="InterPro" id="IPR026906">
    <property type="entry name" value="LRR_5"/>
</dbReference>
<dbReference type="InterPro" id="IPR053139">
    <property type="entry name" value="Surface_bspA-like"/>
</dbReference>
<organism evidence="1 2">
    <name type="scientific">Chaetoceros tenuissimus</name>
    <dbReference type="NCBI Taxonomy" id="426638"/>
    <lineage>
        <taxon>Eukaryota</taxon>
        <taxon>Sar</taxon>
        <taxon>Stramenopiles</taxon>
        <taxon>Ochrophyta</taxon>
        <taxon>Bacillariophyta</taxon>
        <taxon>Coscinodiscophyceae</taxon>
        <taxon>Chaetocerotophycidae</taxon>
        <taxon>Chaetocerotales</taxon>
        <taxon>Chaetocerotaceae</taxon>
        <taxon>Chaetoceros</taxon>
    </lineage>
</organism>
<evidence type="ECO:0000313" key="2">
    <source>
        <dbReference type="Proteomes" id="UP001054902"/>
    </source>
</evidence>
<dbReference type="Gene3D" id="3.80.10.10">
    <property type="entry name" value="Ribonuclease Inhibitor"/>
    <property type="match status" value="1"/>
</dbReference>
<protein>
    <recommendedName>
        <fullName evidence="3">Leucine-rich repeat domain-containing protein</fullName>
    </recommendedName>
</protein>
<sequence>MLIPRTEEWRRFVPGVRMYYGEYTLFYNGEILFDENEEYEFPIYDEIERDSWQVIIILPGVEVIPEFTFYYCTNVKEVIMADTVLRIEKDAFGNCENLYDVKLSRNLEYIGKGAFYGCYDLTSIFIPPSCREIGRWAFARCNELKIFNVPRHTQLGEGVIEKTALFWASSFETDDYGGYSNTEQVNQWIKNINNGEQYELHRACSSFTPSMDIIYGIVKRKGPSAFQKKNEVGLTALEYLYSNHFTELHIDQRALMKRYVLEMMGEAVFNVM</sequence>